<name>A0A382ZMJ8_9ZZZZ</name>
<sequence>MDIVFVQDPSGREYRRYGVHNGNLV</sequence>
<organism evidence="1">
    <name type="scientific">marine metagenome</name>
    <dbReference type="NCBI Taxonomy" id="408172"/>
    <lineage>
        <taxon>unclassified sequences</taxon>
        <taxon>metagenomes</taxon>
        <taxon>ecological metagenomes</taxon>
    </lineage>
</organism>
<evidence type="ECO:0000313" key="1">
    <source>
        <dbReference type="EMBL" id="SVD96826.1"/>
    </source>
</evidence>
<dbReference type="EMBL" id="UINC01185225">
    <property type="protein sequence ID" value="SVD96826.1"/>
    <property type="molecule type" value="Genomic_DNA"/>
</dbReference>
<feature type="non-terminal residue" evidence="1">
    <location>
        <position position="25"/>
    </location>
</feature>
<gene>
    <name evidence="1" type="ORF">METZ01_LOCUS449680</name>
</gene>
<accession>A0A382ZMJ8</accession>
<reference evidence="1" key="1">
    <citation type="submission" date="2018-05" db="EMBL/GenBank/DDBJ databases">
        <authorList>
            <person name="Lanie J.A."/>
            <person name="Ng W.-L."/>
            <person name="Kazmierczak K.M."/>
            <person name="Andrzejewski T.M."/>
            <person name="Davidsen T.M."/>
            <person name="Wayne K.J."/>
            <person name="Tettelin H."/>
            <person name="Glass J.I."/>
            <person name="Rusch D."/>
            <person name="Podicherti R."/>
            <person name="Tsui H.-C.T."/>
            <person name="Winkler M.E."/>
        </authorList>
    </citation>
    <scope>NUCLEOTIDE SEQUENCE</scope>
</reference>
<protein>
    <submittedName>
        <fullName evidence="1">Uncharacterized protein</fullName>
    </submittedName>
</protein>
<dbReference type="AlphaFoldDB" id="A0A382ZMJ8"/>
<proteinExistence type="predicted"/>